<evidence type="ECO:0000313" key="3">
    <source>
        <dbReference type="EMBL" id="AXK00290.1"/>
    </source>
</evidence>
<keyword evidence="3" id="KW-0614">Plasmid</keyword>
<dbReference type="AlphaFoldDB" id="A0A499RHA4"/>
<dbReference type="InterPro" id="IPR056884">
    <property type="entry name" value="NPHP3-like_N"/>
</dbReference>
<dbReference type="Gene3D" id="3.40.50.300">
    <property type="entry name" value="P-loop containing nucleotide triphosphate hydrolases"/>
    <property type="match status" value="1"/>
</dbReference>
<dbReference type="Pfam" id="PF24883">
    <property type="entry name" value="NPHP3_N"/>
    <property type="match status" value="1"/>
</dbReference>
<geneLocation type="plasmid" evidence="3">
    <name>pRIVM0002_IMP-4_171109_B03</name>
</geneLocation>
<evidence type="ECO:0000259" key="2">
    <source>
        <dbReference type="Pfam" id="PF24883"/>
    </source>
</evidence>
<proteinExistence type="predicted"/>
<reference evidence="3" key="1">
    <citation type="submission" date="2018-04" db="EMBL/GenBank/DDBJ databases">
        <title>Submission of carbapenemase encoding plasmids from multiple species.</title>
        <authorList>
            <person name="Witteveen S."/>
            <person name="Landman F."/>
        </authorList>
    </citation>
    <scope>NUCLEOTIDE SEQUENCE</scope>
    <source>
        <strain evidence="3">RIVM0002</strain>
        <plasmid evidence="3">pRIVM0002_IMP-4_171109_B03</plasmid>
    </source>
</reference>
<protein>
    <recommendedName>
        <fullName evidence="2">Nephrocystin 3-like N-terminal domain-containing protein</fullName>
    </recommendedName>
</protein>
<organism evidence="3">
    <name type="scientific">Acinetobacter ursingii</name>
    <dbReference type="NCBI Taxonomy" id="108980"/>
    <lineage>
        <taxon>Bacteria</taxon>
        <taxon>Pseudomonadati</taxon>
        <taxon>Pseudomonadota</taxon>
        <taxon>Gammaproteobacteria</taxon>
        <taxon>Moraxellales</taxon>
        <taxon>Moraxellaceae</taxon>
        <taxon>Acinetobacter</taxon>
    </lineage>
</organism>
<keyword evidence="1" id="KW-0677">Repeat</keyword>
<accession>A0A499RHA4</accession>
<feature type="domain" description="Nephrocystin 3-like N-terminal" evidence="2">
    <location>
        <begin position="37"/>
        <end position="173"/>
    </location>
</feature>
<dbReference type="EMBL" id="MH220285">
    <property type="protein sequence ID" value="AXK00290.1"/>
    <property type="molecule type" value="Genomic_DNA"/>
</dbReference>
<dbReference type="SUPFAM" id="SSF52540">
    <property type="entry name" value="P-loop containing nucleoside triphosphate hydrolases"/>
    <property type="match status" value="1"/>
</dbReference>
<sequence>MSDMCFPILGTNIPTAIGRQNIIERMKASLTKPLPDHLQVTGARFAGKTVVLHELVNILSQDKNTYISVLMWDLGHKTPATDEQFLSAFAKKLASGLAENYPDYAELLHTSEDDLYADITEVLEVLKEEKKRVLMIMDGFDKPLENGKLTRNLWDQLRELAQLPSLRLITASRRRLRELIRNPQAQTSDFWNIFNSEPIHIGCFDDHDLNELLHKLPDMNFEEGAKSELWNESNGYPVLLLGILNILNNISSNGTVSSKNVCDAAILALTVLRDQLESLWSDCPAPSKDLFLHVIDKNSISKSGIAQSDIDHLIEKGFITQAGNKIQRPCRLLTNYLKDQSNECNALMRLFGTPDNYLSNMKSVFERRIDHITGIDPELKRYLERAIGDLPAYPNVFMTNIRGIVDRVFELIWAAELPCRKIPTDWLDYWESKDEKVDVLKSGFPQGGRRVLLLKLMTGTENCLPKALKISKTTFYLVNSVQSFGDFGQHQNGAIIDQGTAYAIFLLCLELVVTVTKEIN</sequence>
<name>A0A499RHA4_9GAMM</name>
<dbReference type="RefSeq" id="WP_171265589.1">
    <property type="nucleotide sequence ID" value="NZ_CP089038.1"/>
</dbReference>
<evidence type="ECO:0000256" key="1">
    <source>
        <dbReference type="ARBA" id="ARBA00022737"/>
    </source>
</evidence>
<dbReference type="InterPro" id="IPR027417">
    <property type="entry name" value="P-loop_NTPase"/>
</dbReference>